<evidence type="ECO:0000313" key="2">
    <source>
        <dbReference type="EnsemblMetazoa" id="CLYHEMP023962.2"/>
    </source>
</evidence>
<dbReference type="EnsemblMetazoa" id="CLYHEMT023962.2">
    <property type="protein sequence ID" value="CLYHEMP023962.2"/>
    <property type="gene ID" value="CLYHEMG023962"/>
</dbReference>
<name>A0A7M5XL52_9CNID</name>
<proteinExistence type="predicted"/>
<evidence type="ECO:0000256" key="1">
    <source>
        <dbReference type="SAM" id="MobiDB-lite"/>
    </source>
</evidence>
<dbReference type="OrthoDB" id="10035553at2759"/>
<dbReference type="AlphaFoldDB" id="A0A7M5XL52"/>
<evidence type="ECO:0000313" key="3">
    <source>
        <dbReference type="Proteomes" id="UP000594262"/>
    </source>
</evidence>
<dbReference type="Proteomes" id="UP000594262">
    <property type="component" value="Unplaced"/>
</dbReference>
<protein>
    <submittedName>
        <fullName evidence="2">Uncharacterized protein</fullName>
    </submittedName>
</protein>
<feature type="compositionally biased region" description="Polar residues" evidence="1">
    <location>
        <begin position="81"/>
        <end position="91"/>
    </location>
</feature>
<keyword evidence="3" id="KW-1185">Reference proteome</keyword>
<organism evidence="2 3">
    <name type="scientific">Clytia hemisphaerica</name>
    <dbReference type="NCBI Taxonomy" id="252671"/>
    <lineage>
        <taxon>Eukaryota</taxon>
        <taxon>Metazoa</taxon>
        <taxon>Cnidaria</taxon>
        <taxon>Hydrozoa</taxon>
        <taxon>Hydroidolina</taxon>
        <taxon>Leptothecata</taxon>
        <taxon>Obeliida</taxon>
        <taxon>Clytiidae</taxon>
        <taxon>Clytia</taxon>
    </lineage>
</organism>
<sequence>MSANEIRPTGNQPRVVEQQNKKQPWVFIIEDDASTECSDEISEDFGGANSLQAEVYRLGLRLEEIDEEIGDQIRQQQQQQKPSTTTGNTGYEDNLLNGGCGDSS</sequence>
<reference evidence="2" key="1">
    <citation type="submission" date="2021-01" db="UniProtKB">
        <authorList>
            <consortium name="EnsemblMetazoa"/>
        </authorList>
    </citation>
    <scope>IDENTIFICATION</scope>
</reference>
<feature type="region of interest" description="Disordered" evidence="1">
    <location>
        <begin position="1"/>
        <end position="21"/>
    </location>
</feature>
<feature type="region of interest" description="Disordered" evidence="1">
    <location>
        <begin position="69"/>
        <end position="104"/>
    </location>
</feature>
<accession>A0A7M5XL52</accession>